<gene>
    <name evidence="1" type="ORF">GMES_4402</name>
</gene>
<organism evidence="1 2">
    <name type="scientific">Paraglaciecola mesophila KMM 241</name>
    <dbReference type="NCBI Taxonomy" id="1128912"/>
    <lineage>
        <taxon>Bacteria</taxon>
        <taxon>Pseudomonadati</taxon>
        <taxon>Pseudomonadota</taxon>
        <taxon>Gammaproteobacteria</taxon>
        <taxon>Alteromonadales</taxon>
        <taxon>Alteromonadaceae</taxon>
        <taxon>Paraglaciecola</taxon>
    </lineage>
</organism>
<reference evidence="1 2" key="1">
    <citation type="journal article" date="2017" name="Antonie Van Leeuwenhoek">
        <title>Rhizobium rhizosphaerae sp. nov., a novel species isolated from rice rhizosphere.</title>
        <authorList>
            <person name="Zhao J.J."/>
            <person name="Zhang J."/>
            <person name="Zhang R.J."/>
            <person name="Zhang C.W."/>
            <person name="Yin H.Q."/>
            <person name="Zhang X.X."/>
        </authorList>
    </citation>
    <scope>NUCLEOTIDE SEQUENCE [LARGE SCALE GENOMIC DNA]</scope>
    <source>
        <strain evidence="1 2">KMM 241</strain>
    </source>
</reference>
<evidence type="ECO:0000313" key="1">
    <source>
        <dbReference type="EMBL" id="GAC26668.1"/>
    </source>
</evidence>
<evidence type="ECO:0000313" key="2">
    <source>
        <dbReference type="Proteomes" id="UP000006263"/>
    </source>
</evidence>
<dbReference type="RefSeq" id="WP_006994819.1">
    <property type="nucleotide sequence ID" value="NZ_BAEP01000085.1"/>
</dbReference>
<dbReference type="Proteomes" id="UP000006263">
    <property type="component" value="Unassembled WGS sequence"/>
</dbReference>
<sequence>MEKKAIQLLISNIKLNKFGPNDDHEDIILLRFALEQPFENSAVVENVTTISTKDAMDKLNGRWSEDFSKSLIFKTGLRGKAKLSIEIVSVDKDTPGEKAFKTFFKSLLSGILGVWTKGFGSAYVGSITSTTGTSLTDLIEEDEDADIIGKAEVIIDSERLDDVYELPLVITEPITKKVTRRNPSSGSAIRRIREEVVVIPAGENGMIAIKLDDLS</sequence>
<protein>
    <submittedName>
        <fullName evidence="1">Uncharacterized protein</fullName>
    </submittedName>
</protein>
<proteinExistence type="predicted"/>
<dbReference type="EMBL" id="BAEP01000085">
    <property type="protein sequence ID" value="GAC26668.1"/>
    <property type="molecule type" value="Genomic_DNA"/>
</dbReference>
<dbReference type="OrthoDB" id="9876810at2"/>
<comment type="caution">
    <text evidence="1">The sequence shown here is derived from an EMBL/GenBank/DDBJ whole genome shotgun (WGS) entry which is preliminary data.</text>
</comment>
<accession>K6ZCG7</accession>
<name>K6ZCG7_9ALTE</name>
<dbReference type="AlphaFoldDB" id="K6ZCG7"/>